<dbReference type="KEGG" id="hdi:HDIA_1831"/>
<name>A0A2C9D4V7_9HYPH</name>
<dbReference type="PANTHER" id="PTHR22550:SF5">
    <property type="entry name" value="LEUCINE ZIPPER PROTEIN 4"/>
    <property type="match status" value="1"/>
</dbReference>
<evidence type="ECO:0000256" key="5">
    <source>
        <dbReference type="SAM" id="Phobius"/>
    </source>
</evidence>
<protein>
    <submittedName>
        <fullName evidence="7">VWFA-related Acidobacterial domain protein</fullName>
    </submittedName>
</protein>
<dbReference type="EMBL" id="LT960614">
    <property type="protein sequence ID" value="SON55372.1"/>
    <property type="molecule type" value="Genomic_DNA"/>
</dbReference>
<accession>A0A2C9D4V7</accession>
<reference evidence="8" key="1">
    <citation type="submission" date="2017-09" db="EMBL/GenBank/DDBJ databases">
        <title>Genome sequence of Nannocystis excedens DSM 71.</title>
        <authorList>
            <person name="Blom J."/>
        </authorList>
    </citation>
    <scope>NUCLEOTIDE SEQUENCE [LARGE SCALE GENOMIC DNA]</scope>
    <source>
        <strain evidence="8">type strain: E19</strain>
    </source>
</reference>
<organism evidence="7 8">
    <name type="scientific">Hartmannibacter diazotrophicus</name>
    <dbReference type="NCBI Taxonomy" id="1482074"/>
    <lineage>
        <taxon>Bacteria</taxon>
        <taxon>Pseudomonadati</taxon>
        <taxon>Pseudomonadota</taxon>
        <taxon>Alphaproteobacteria</taxon>
        <taxon>Hyphomicrobiales</taxon>
        <taxon>Pleomorphomonadaceae</taxon>
        <taxon>Hartmannibacter</taxon>
    </lineage>
</organism>
<evidence type="ECO:0000313" key="8">
    <source>
        <dbReference type="Proteomes" id="UP000223606"/>
    </source>
</evidence>
<dbReference type="InterPro" id="IPR002035">
    <property type="entry name" value="VWF_A"/>
</dbReference>
<evidence type="ECO:0000256" key="2">
    <source>
        <dbReference type="ARBA" id="ARBA00022692"/>
    </source>
</evidence>
<keyword evidence="2 5" id="KW-0812">Transmembrane</keyword>
<proteinExistence type="predicted"/>
<evidence type="ECO:0000313" key="7">
    <source>
        <dbReference type="EMBL" id="SON55372.1"/>
    </source>
</evidence>
<dbReference type="InterPro" id="IPR050768">
    <property type="entry name" value="UPF0353/GerABKA_families"/>
</dbReference>
<keyword evidence="3 5" id="KW-1133">Transmembrane helix</keyword>
<feature type="transmembrane region" description="Helical" evidence="5">
    <location>
        <begin position="294"/>
        <end position="311"/>
    </location>
</feature>
<evidence type="ECO:0000256" key="3">
    <source>
        <dbReference type="ARBA" id="ARBA00022989"/>
    </source>
</evidence>
<evidence type="ECO:0000256" key="1">
    <source>
        <dbReference type="ARBA" id="ARBA00022475"/>
    </source>
</evidence>
<keyword evidence="4 5" id="KW-0472">Membrane</keyword>
<dbReference type="RefSeq" id="WP_342748124.1">
    <property type="nucleotide sequence ID" value="NZ_LT960614.1"/>
</dbReference>
<dbReference type="SUPFAM" id="SSF53300">
    <property type="entry name" value="vWA-like"/>
    <property type="match status" value="1"/>
</dbReference>
<evidence type="ECO:0000256" key="4">
    <source>
        <dbReference type="ARBA" id="ARBA00023136"/>
    </source>
</evidence>
<evidence type="ECO:0000259" key="6">
    <source>
        <dbReference type="PROSITE" id="PS50234"/>
    </source>
</evidence>
<dbReference type="AlphaFoldDB" id="A0A2C9D4V7"/>
<feature type="domain" description="VWFA" evidence="6">
    <location>
        <begin position="88"/>
        <end position="278"/>
    </location>
</feature>
<dbReference type="InterPro" id="IPR036465">
    <property type="entry name" value="vWFA_dom_sf"/>
</dbReference>
<dbReference type="SMART" id="SM00327">
    <property type="entry name" value="VWA"/>
    <property type="match status" value="1"/>
</dbReference>
<gene>
    <name evidence="7" type="ORF">HDIA_1831</name>
</gene>
<dbReference type="PROSITE" id="PS50234">
    <property type="entry name" value="VWFA"/>
    <property type="match status" value="1"/>
</dbReference>
<dbReference type="PANTHER" id="PTHR22550">
    <property type="entry name" value="SPORE GERMINATION PROTEIN"/>
    <property type="match status" value="1"/>
</dbReference>
<dbReference type="Gene3D" id="3.40.50.410">
    <property type="entry name" value="von Willebrand factor, type A domain"/>
    <property type="match status" value="1"/>
</dbReference>
<keyword evidence="8" id="KW-1185">Reference proteome</keyword>
<dbReference type="Proteomes" id="UP000223606">
    <property type="component" value="Chromosome 1"/>
</dbReference>
<dbReference type="Pfam" id="PF00092">
    <property type="entry name" value="VWA"/>
    <property type="match status" value="1"/>
</dbReference>
<sequence>MEMTLAYPFLLLLLPLPLLIRRLITPDGSIPAALSVPAGSYEAAQPAHAGSDRRRLLLLALAWSALVVALSGPRVPAASDFVTASGREIILVLDLSSSMAKEDFVLDGEPISRLDAVKRVASGFVAARKGDRIGLVIFGDRAYVAEPPTFDVNAVANAIETAQIGISGRSTAISDGLGLAAKRLIESKDGSKVIVLLSDGVDTSGKVLARDAAALASSHGIRVHTIALGPEDLETAPASRDAVDSAALRSMAEAGGGTSFRVRTMADLTAMSETLDALEPNPMQRPPLQVWQELWPWPGGAALALTLIFALRRRS</sequence>
<keyword evidence="1" id="KW-1003">Cell membrane</keyword>